<gene>
    <name evidence="3 4" type="primary">LOC101855663</name>
</gene>
<evidence type="ECO:0000256" key="1">
    <source>
        <dbReference type="SAM" id="MobiDB-lite"/>
    </source>
</evidence>
<protein>
    <submittedName>
        <fullName evidence="3 4">Uncharacterized protein LOC101855663</fullName>
    </submittedName>
</protein>
<feature type="region of interest" description="Disordered" evidence="1">
    <location>
        <begin position="192"/>
        <end position="370"/>
    </location>
</feature>
<name>A0ABM0JY02_APLCA</name>
<feature type="compositionally biased region" description="Basic and acidic residues" evidence="1">
    <location>
        <begin position="277"/>
        <end position="287"/>
    </location>
</feature>
<sequence>MDTSGNLTLDPSMKDLNGRQMVSSSTEILSDTSSKFCMEKKIDGGNVSFKAQSSNESNGSNVTTCPCPDSSRQGPSNSDCMESSSSRCTVNEEKGYIPLVTASKQHPNIPVSEIGLIATTRALEAQHGEVSEKTGICVTMCKKSAPSSLVKNSSDRPLSGVHKKPYQTVNQIFGQKFLRSAELYREQRKCRQAKGLEKQGSSQRNVINRTDPPKKGNLGKFISRKESLSQGKVSMGKSESRTGHQPSGVKQKPPSLPRGEDSSKAVGMHLSLSTQTRSREQSKEETCALRQTKTKPKSNRSEREETASGRKSVRTRKCQDEAEENLTQQGEKGSCSKERKLYVVQSEKSEKCSSEEATAKREEPRLHEKLVNVNTQPGEQILNNNDDNGEKQRQCRANKLTQKNFRPGKQRTYKELGMSSKRARHLKRLHKLNKERFYQRNCVQKLRSSSLPKTEKSESSSNAERTFRRKPLRSASRNSAVLTLKRKTAERAETTAAKVRKPTDQSKTHSNQDKEIHKKKYKMKYLSKMCTKYEMIEPVYRKFDSQITLDPSIELERDLDEFGTYSLYHSPPPAATGDEFFGDDHRHGGHSVRPKRGPLTKPGSPCNGQQPISLFYYKPCERNTCDLTHRCCRSRLTLKVDSSTQWEDPDELMKLAERNTFLRRRKQ</sequence>
<reference evidence="3 4" key="1">
    <citation type="submission" date="2025-05" db="UniProtKB">
        <authorList>
            <consortium name="RefSeq"/>
        </authorList>
    </citation>
    <scope>IDENTIFICATION</scope>
</reference>
<dbReference type="RefSeq" id="XP_005104204.1">
    <property type="nucleotide sequence ID" value="XM_005104147.3"/>
</dbReference>
<dbReference type="Proteomes" id="UP000694888">
    <property type="component" value="Unplaced"/>
</dbReference>
<feature type="compositionally biased region" description="Basic and acidic residues" evidence="1">
    <location>
        <begin position="334"/>
        <end position="370"/>
    </location>
</feature>
<dbReference type="GeneID" id="101855663"/>
<feature type="region of interest" description="Disordered" evidence="1">
    <location>
        <begin position="1"/>
        <end position="28"/>
    </location>
</feature>
<evidence type="ECO:0000313" key="2">
    <source>
        <dbReference type="Proteomes" id="UP000694888"/>
    </source>
</evidence>
<dbReference type="RefSeq" id="XP_005104202.1">
    <property type="nucleotide sequence ID" value="XM_005104145.3"/>
</dbReference>
<evidence type="ECO:0000313" key="3">
    <source>
        <dbReference type="RefSeq" id="XP_005104202.1"/>
    </source>
</evidence>
<feature type="region of interest" description="Disordered" evidence="1">
    <location>
        <begin position="443"/>
        <end position="516"/>
    </location>
</feature>
<evidence type="ECO:0000313" key="4">
    <source>
        <dbReference type="RefSeq" id="XP_005104204.1"/>
    </source>
</evidence>
<proteinExistence type="predicted"/>
<feature type="region of interest" description="Disordered" evidence="1">
    <location>
        <begin position="48"/>
        <end position="84"/>
    </location>
</feature>
<organism evidence="2 3">
    <name type="scientific">Aplysia californica</name>
    <name type="common">California sea hare</name>
    <dbReference type="NCBI Taxonomy" id="6500"/>
    <lineage>
        <taxon>Eukaryota</taxon>
        <taxon>Metazoa</taxon>
        <taxon>Spiralia</taxon>
        <taxon>Lophotrochozoa</taxon>
        <taxon>Mollusca</taxon>
        <taxon>Gastropoda</taxon>
        <taxon>Heterobranchia</taxon>
        <taxon>Euthyneura</taxon>
        <taxon>Tectipleura</taxon>
        <taxon>Aplysiida</taxon>
        <taxon>Aplysioidea</taxon>
        <taxon>Aplysiidae</taxon>
        <taxon>Aplysia</taxon>
    </lineage>
</organism>
<keyword evidence="2" id="KW-1185">Reference proteome</keyword>
<feature type="compositionally biased region" description="Polar residues" evidence="1">
    <location>
        <begin position="199"/>
        <end position="208"/>
    </location>
</feature>
<accession>A0ABM0JY02</accession>
<feature type="compositionally biased region" description="Polar residues" evidence="1">
    <location>
        <begin position="49"/>
        <end position="84"/>
    </location>
</feature>
<feature type="compositionally biased region" description="Basic and acidic residues" evidence="1">
    <location>
        <begin position="501"/>
        <end position="516"/>
    </location>
</feature>
<feature type="compositionally biased region" description="Basic and acidic residues" evidence="1">
    <location>
        <begin position="299"/>
        <end position="308"/>
    </location>
</feature>